<dbReference type="EMBL" id="CASHTH010000343">
    <property type="protein sequence ID" value="CAI7998226.1"/>
    <property type="molecule type" value="Genomic_DNA"/>
</dbReference>
<evidence type="ECO:0008006" key="3">
    <source>
        <dbReference type="Google" id="ProtNLM"/>
    </source>
</evidence>
<organism evidence="1 2">
    <name type="scientific">Geodia barretti</name>
    <name type="common">Barrett's horny sponge</name>
    <dbReference type="NCBI Taxonomy" id="519541"/>
    <lineage>
        <taxon>Eukaryota</taxon>
        <taxon>Metazoa</taxon>
        <taxon>Porifera</taxon>
        <taxon>Demospongiae</taxon>
        <taxon>Heteroscleromorpha</taxon>
        <taxon>Tetractinellida</taxon>
        <taxon>Astrophorina</taxon>
        <taxon>Geodiidae</taxon>
        <taxon>Geodia</taxon>
    </lineage>
</organism>
<reference evidence="1" key="1">
    <citation type="submission" date="2023-03" db="EMBL/GenBank/DDBJ databases">
        <authorList>
            <person name="Steffen K."/>
            <person name="Cardenas P."/>
        </authorList>
    </citation>
    <scope>NUCLEOTIDE SEQUENCE</scope>
</reference>
<dbReference type="Proteomes" id="UP001174909">
    <property type="component" value="Unassembled WGS sequence"/>
</dbReference>
<name>A0AA35R128_GEOBA</name>
<dbReference type="Gene3D" id="2.120.10.30">
    <property type="entry name" value="TolB, C-terminal domain"/>
    <property type="match status" value="1"/>
</dbReference>
<evidence type="ECO:0000313" key="2">
    <source>
        <dbReference type="Proteomes" id="UP001174909"/>
    </source>
</evidence>
<keyword evidence="2" id="KW-1185">Reference proteome</keyword>
<dbReference type="AlphaFoldDB" id="A0AA35R128"/>
<evidence type="ECO:0000313" key="1">
    <source>
        <dbReference type="EMBL" id="CAI7998226.1"/>
    </source>
</evidence>
<comment type="caution">
    <text evidence="1">The sequence shown here is derived from an EMBL/GenBank/DDBJ whole genome shotgun (WGS) entry which is preliminary data.</text>
</comment>
<sequence>MTTVGSGKHTYTLTSDWAKMPDAHPLGAVSALASDSAGSIYAFHRADPPVAIFDRETGNFTGGWGNGSFVYAHGFYIEDDIVYLTDRDTSVCIMYTLDGKPIQMLGRFPSRGTTRVKLESSRK</sequence>
<dbReference type="SUPFAM" id="SSF101898">
    <property type="entry name" value="NHL repeat"/>
    <property type="match status" value="1"/>
</dbReference>
<dbReference type="InterPro" id="IPR011042">
    <property type="entry name" value="6-blade_b-propeller_TolB-like"/>
</dbReference>
<gene>
    <name evidence="1" type="ORF">GBAR_LOCUS2374</name>
</gene>
<proteinExistence type="predicted"/>
<protein>
    <recommendedName>
        <fullName evidence="3">6-bladed beta-propeller</fullName>
    </recommendedName>
</protein>
<accession>A0AA35R128</accession>